<organism evidence="1 2">
    <name type="scientific">Mucilaginibacter jinjuensis</name>
    <dbReference type="NCBI Taxonomy" id="1176721"/>
    <lineage>
        <taxon>Bacteria</taxon>
        <taxon>Pseudomonadati</taxon>
        <taxon>Bacteroidota</taxon>
        <taxon>Sphingobacteriia</taxon>
        <taxon>Sphingobacteriales</taxon>
        <taxon>Sphingobacteriaceae</taxon>
        <taxon>Mucilaginibacter</taxon>
    </lineage>
</organism>
<dbReference type="InterPro" id="IPR005368">
    <property type="entry name" value="UPF0175"/>
</dbReference>
<dbReference type="Pfam" id="PF03683">
    <property type="entry name" value="UPF0175"/>
    <property type="match status" value="1"/>
</dbReference>
<proteinExistence type="predicted"/>
<evidence type="ECO:0000313" key="2">
    <source>
        <dbReference type="Proteomes" id="UP001216139"/>
    </source>
</evidence>
<evidence type="ECO:0000313" key="1">
    <source>
        <dbReference type="EMBL" id="WCT11388.1"/>
    </source>
</evidence>
<gene>
    <name evidence="1" type="ORF">PQO05_21855</name>
</gene>
<protein>
    <submittedName>
        <fullName evidence="1">UPF0175 family protein</fullName>
    </submittedName>
</protein>
<reference evidence="1 2" key="1">
    <citation type="submission" date="2023-02" db="EMBL/GenBank/DDBJ databases">
        <title>Genome sequence of Mucilaginibacter jinjuensis strain KACC 16571.</title>
        <authorList>
            <person name="Kim S."/>
            <person name="Heo J."/>
            <person name="Kwon S.-W."/>
        </authorList>
    </citation>
    <scope>NUCLEOTIDE SEQUENCE [LARGE SCALE GENOMIC DNA]</scope>
    <source>
        <strain evidence="1 2">KACC 16571</strain>
    </source>
</reference>
<accession>A0ABY7T538</accession>
<dbReference type="Proteomes" id="UP001216139">
    <property type="component" value="Chromosome"/>
</dbReference>
<dbReference type="EMBL" id="CP117167">
    <property type="protein sequence ID" value="WCT11388.1"/>
    <property type="molecule type" value="Genomic_DNA"/>
</dbReference>
<name>A0ABY7T538_9SPHI</name>
<dbReference type="RefSeq" id="WP_273629574.1">
    <property type="nucleotide sequence ID" value="NZ_CP117167.1"/>
</dbReference>
<keyword evidence="2" id="KW-1185">Reference proteome</keyword>
<sequence>MTLEINLPDSIDMSQKEVITALAAQLYHVGKLSLGQAADVAGYSKATFMDLLGEYGVSIFNHPVDDLDNDFKNAGRYHS</sequence>